<dbReference type="InParanoid" id="A0A0C9Z596"/>
<name>A0A0C9Z596_9AGAM</name>
<evidence type="ECO:0000313" key="2">
    <source>
        <dbReference type="Proteomes" id="UP000054485"/>
    </source>
</evidence>
<gene>
    <name evidence="1" type="ORF">CY34DRAFT_101193</name>
</gene>
<dbReference type="EMBL" id="KN836189">
    <property type="protein sequence ID" value="KIK32565.1"/>
    <property type="molecule type" value="Genomic_DNA"/>
</dbReference>
<reference evidence="1 2" key="1">
    <citation type="submission" date="2014-04" db="EMBL/GenBank/DDBJ databases">
        <authorList>
            <consortium name="DOE Joint Genome Institute"/>
            <person name="Kuo A."/>
            <person name="Ruytinx J."/>
            <person name="Rineau F."/>
            <person name="Colpaert J."/>
            <person name="Kohler A."/>
            <person name="Nagy L.G."/>
            <person name="Floudas D."/>
            <person name="Copeland A."/>
            <person name="Barry K.W."/>
            <person name="Cichocki N."/>
            <person name="Veneault-Fourrey C."/>
            <person name="LaButti K."/>
            <person name="Lindquist E.A."/>
            <person name="Lipzen A."/>
            <person name="Lundell T."/>
            <person name="Morin E."/>
            <person name="Murat C."/>
            <person name="Sun H."/>
            <person name="Tunlid A."/>
            <person name="Henrissat B."/>
            <person name="Grigoriev I.V."/>
            <person name="Hibbett D.S."/>
            <person name="Martin F."/>
            <person name="Nordberg H.P."/>
            <person name="Cantor M.N."/>
            <person name="Hua S.X."/>
        </authorList>
    </citation>
    <scope>NUCLEOTIDE SEQUENCE [LARGE SCALE GENOMIC DNA]</scope>
    <source>
        <strain evidence="1 2">UH-Slu-Lm8-n1</strain>
    </source>
</reference>
<protein>
    <submittedName>
        <fullName evidence="1">Uncharacterized protein</fullName>
    </submittedName>
</protein>
<proteinExistence type="predicted"/>
<sequence length="88" mass="10293">DGWMMVSNRRLSFWVSPASQKAFYNRWTAPVIGTERDLSHMTHGTRWQHCYKERVSCLFRSSQSIKLIIVALEYDNLARCSNPQIAFP</sequence>
<dbReference type="AlphaFoldDB" id="A0A0C9Z596"/>
<dbReference type="HOGENOM" id="CLU_2475130_0_0_1"/>
<evidence type="ECO:0000313" key="1">
    <source>
        <dbReference type="EMBL" id="KIK32565.1"/>
    </source>
</evidence>
<keyword evidence="2" id="KW-1185">Reference proteome</keyword>
<feature type="non-terminal residue" evidence="1">
    <location>
        <position position="1"/>
    </location>
</feature>
<dbReference type="Proteomes" id="UP000054485">
    <property type="component" value="Unassembled WGS sequence"/>
</dbReference>
<organism evidence="1 2">
    <name type="scientific">Suillus luteus UH-Slu-Lm8-n1</name>
    <dbReference type="NCBI Taxonomy" id="930992"/>
    <lineage>
        <taxon>Eukaryota</taxon>
        <taxon>Fungi</taxon>
        <taxon>Dikarya</taxon>
        <taxon>Basidiomycota</taxon>
        <taxon>Agaricomycotina</taxon>
        <taxon>Agaricomycetes</taxon>
        <taxon>Agaricomycetidae</taxon>
        <taxon>Boletales</taxon>
        <taxon>Suillineae</taxon>
        <taxon>Suillaceae</taxon>
        <taxon>Suillus</taxon>
    </lineage>
</organism>
<reference evidence="2" key="2">
    <citation type="submission" date="2015-01" db="EMBL/GenBank/DDBJ databases">
        <title>Evolutionary Origins and Diversification of the Mycorrhizal Mutualists.</title>
        <authorList>
            <consortium name="DOE Joint Genome Institute"/>
            <consortium name="Mycorrhizal Genomics Consortium"/>
            <person name="Kohler A."/>
            <person name="Kuo A."/>
            <person name="Nagy L.G."/>
            <person name="Floudas D."/>
            <person name="Copeland A."/>
            <person name="Barry K.W."/>
            <person name="Cichocki N."/>
            <person name="Veneault-Fourrey C."/>
            <person name="LaButti K."/>
            <person name="Lindquist E.A."/>
            <person name="Lipzen A."/>
            <person name="Lundell T."/>
            <person name="Morin E."/>
            <person name="Murat C."/>
            <person name="Riley R."/>
            <person name="Ohm R."/>
            <person name="Sun H."/>
            <person name="Tunlid A."/>
            <person name="Henrissat B."/>
            <person name="Grigoriev I.V."/>
            <person name="Hibbett D.S."/>
            <person name="Martin F."/>
        </authorList>
    </citation>
    <scope>NUCLEOTIDE SEQUENCE [LARGE SCALE GENOMIC DNA]</scope>
    <source>
        <strain evidence="2">UH-Slu-Lm8-n1</strain>
    </source>
</reference>
<accession>A0A0C9Z596</accession>